<dbReference type="Proteomes" id="UP000256485">
    <property type="component" value="Unassembled WGS sequence"/>
</dbReference>
<evidence type="ECO:0000313" key="5">
    <source>
        <dbReference type="Proteomes" id="UP000256485"/>
    </source>
</evidence>
<feature type="region of interest" description="Disordered" evidence="1">
    <location>
        <begin position="140"/>
        <end position="164"/>
    </location>
</feature>
<feature type="compositionally biased region" description="Acidic residues" evidence="1">
    <location>
        <begin position="140"/>
        <end position="156"/>
    </location>
</feature>
<accession>A0A3D9VIY8</accession>
<keyword evidence="2" id="KW-1133">Transmembrane helix</keyword>
<feature type="transmembrane region" description="Helical" evidence="2">
    <location>
        <begin position="58"/>
        <end position="77"/>
    </location>
</feature>
<keyword evidence="2" id="KW-0472">Membrane</keyword>
<keyword evidence="3" id="KW-0732">Signal</keyword>
<protein>
    <submittedName>
        <fullName evidence="4">Uncharacterized protein</fullName>
    </submittedName>
</protein>
<feature type="transmembrane region" description="Helical" evidence="2">
    <location>
        <begin position="115"/>
        <end position="134"/>
    </location>
</feature>
<evidence type="ECO:0000256" key="3">
    <source>
        <dbReference type="SAM" id="SignalP"/>
    </source>
</evidence>
<feature type="signal peptide" evidence="3">
    <location>
        <begin position="1"/>
        <end position="23"/>
    </location>
</feature>
<comment type="caution">
    <text evidence="4">The sequence shown here is derived from an EMBL/GenBank/DDBJ whole genome shotgun (WGS) entry which is preliminary data.</text>
</comment>
<name>A0A3D9VIY8_THECX</name>
<dbReference type="AlphaFoldDB" id="A0A3D9VIY8"/>
<keyword evidence="2" id="KW-0812">Transmembrane</keyword>
<feature type="transmembrane region" description="Helical" evidence="2">
    <location>
        <begin position="82"/>
        <end position="103"/>
    </location>
</feature>
<evidence type="ECO:0000256" key="1">
    <source>
        <dbReference type="SAM" id="MobiDB-lite"/>
    </source>
</evidence>
<proteinExistence type="predicted"/>
<dbReference type="RefSeq" id="WP_115851511.1">
    <property type="nucleotide sequence ID" value="NZ_QTUC01000001.1"/>
</dbReference>
<evidence type="ECO:0000313" key="4">
    <source>
        <dbReference type="EMBL" id="REF38174.1"/>
    </source>
</evidence>
<reference evidence="4 5" key="1">
    <citation type="submission" date="2018-08" db="EMBL/GenBank/DDBJ databases">
        <title>Sequencing the genomes of 1000 actinobacteria strains.</title>
        <authorList>
            <person name="Klenk H.-P."/>
        </authorList>
    </citation>
    <scope>NUCLEOTIDE SEQUENCE [LARGE SCALE GENOMIC DNA]</scope>
    <source>
        <strain evidence="4 5">DSM 22891</strain>
    </source>
</reference>
<feature type="chain" id="PRO_5039422603" evidence="3">
    <location>
        <begin position="24"/>
        <end position="164"/>
    </location>
</feature>
<organism evidence="4 5">
    <name type="scientific">Thermasporomyces composti</name>
    <dbReference type="NCBI Taxonomy" id="696763"/>
    <lineage>
        <taxon>Bacteria</taxon>
        <taxon>Bacillati</taxon>
        <taxon>Actinomycetota</taxon>
        <taxon>Actinomycetes</taxon>
        <taxon>Propionibacteriales</taxon>
        <taxon>Nocardioidaceae</taxon>
        <taxon>Thermasporomyces</taxon>
    </lineage>
</organism>
<evidence type="ECO:0000256" key="2">
    <source>
        <dbReference type="SAM" id="Phobius"/>
    </source>
</evidence>
<dbReference type="EMBL" id="QTUC01000001">
    <property type="protein sequence ID" value="REF38174.1"/>
    <property type="molecule type" value="Genomic_DNA"/>
</dbReference>
<sequence>MTQVRPRAAVLATIAALALAASAYFPWLADDSPRQVPLRELFLRPESTALLPSYWESMAAPLAVAGAVGTLGALLCWRPLLVLSFLAGLVTVGLWITTVLAELEPAEFAIGDVQLGAWISVGAIVLLLLATIALRRRASDEEEAEETEQADEDEDVPHDVPWAS</sequence>
<gene>
    <name evidence="4" type="ORF">DFJ64_3645</name>
</gene>
<dbReference type="OrthoDB" id="3831325at2"/>
<keyword evidence="5" id="KW-1185">Reference proteome</keyword>